<keyword evidence="1" id="KW-1133">Transmembrane helix</keyword>
<dbReference type="SUPFAM" id="SSF52540">
    <property type="entry name" value="P-loop containing nucleoside triphosphate hydrolases"/>
    <property type="match status" value="1"/>
</dbReference>
<feature type="domain" description="TraD/TraG TraM recognition site" evidence="2">
    <location>
        <begin position="523"/>
        <end position="653"/>
    </location>
</feature>
<keyword evidence="1" id="KW-0472">Membrane</keyword>
<dbReference type="NCBIfam" id="TIGR03754">
    <property type="entry name" value="conj_TOL_TraD"/>
    <property type="match status" value="1"/>
</dbReference>
<keyword evidence="4" id="KW-1185">Reference proteome</keyword>
<dbReference type="InterPro" id="IPR032689">
    <property type="entry name" value="TraG-D_C"/>
</dbReference>
<dbReference type="RefSeq" id="WP_115217408.1">
    <property type="nucleotide sequence ID" value="NZ_UHIA01000002.1"/>
</dbReference>
<dbReference type="OrthoDB" id="7817736at2"/>
<feature type="transmembrane region" description="Helical" evidence="1">
    <location>
        <begin position="12"/>
        <end position="30"/>
    </location>
</feature>
<accession>A0A380MIU3</accession>
<dbReference type="Pfam" id="PF12696">
    <property type="entry name" value="TraG-D_C"/>
    <property type="match status" value="1"/>
</dbReference>
<dbReference type="AlphaFoldDB" id="A0A380MIU3"/>
<dbReference type="EMBL" id="UHIA01000002">
    <property type="protein sequence ID" value="SUO90284.1"/>
    <property type="molecule type" value="Genomic_DNA"/>
</dbReference>
<sequence>MSYQKEVLLRDVVEYIPAWTYTVLAIMLVLASELAFVIPTVAFTLAGLFMLRAIALFWRGHKIKRYQRQLTRLPLYRMHSRDVPNSQKVQFLGMGFEWTAIHTQRAYDLNQSKNAKYRQMPYSYRLVRRMEYKLEHRKGWQWLVNFTSSSAPEEHPLFFLNPWPPAPKLEGYPWLHAVGMYEPEQQILQELHNRVGHTLVLGTTRVGKTRLAELIISQDIARGDVVIVIDPKGDADLMLRCYSEALRAGREDKFYLFHLGYPSISAQYNPVGSFMRITEVATRIAAQMPGEGQSAAFREFVWGYVNQIAKGLVAVGKTPTYPLIKQYSQSLEPLYIEFMDQLLSSRMTGYENTLKEYQRILALPKAEDRRAAGLMDDISKISRDRDALARYLIYKHNQGKLLFTANELDTAQSLTKAFVTDQQYLSKLVASLDPFLEKMTTGAVADLISPANLDPQKPVFEWGSIIQSGGIVYVGLDALSDQEVARTVGASMLSDLTSQYGRIYKEGRDQGLPDIGKARRIRPIRVHIDEANEPADKTLIPSLNKAGGAGVSVTAYTQTSSDFEARLGSKAYANQMFGNFNTVIMFRVQDEDTSNMFVRKQRQIKVNDLLVFSGTSDSSDPNSSVDFTSSTQSRMQEVQVPLLAATDLLQLPKGQFFMLMDGNKLFKGRVPWLLPDRNDKVPDDIRLAAEKMREQYQSQVPQWYGYEEVLSPVDIFPGDDDPQASNNKLTDNIREVWVDDMDMDFTLGSRHEDLLHDEDL</sequence>
<dbReference type="InterPro" id="IPR051162">
    <property type="entry name" value="T4SS_component"/>
</dbReference>
<proteinExistence type="predicted"/>
<dbReference type="InterPro" id="IPR027417">
    <property type="entry name" value="P-loop_NTPase"/>
</dbReference>
<reference evidence="3 4" key="1">
    <citation type="submission" date="2018-06" db="EMBL/GenBank/DDBJ databases">
        <authorList>
            <consortium name="Pathogen Informatics"/>
            <person name="Doyle S."/>
        </authorList>
    </citation>
    <scope>NUCLEOTIDE SEQUENCE [LARGE SCALE GENOMIC DNA]</scope>
    <source>
        <strain evidence="3 4">NCTC10717</strain>
    </source>
</reference>
<evidence type="ECO:0000313" key="4">
    <source>
        <dbReference type="Proteomes" id="UP000254575"/>
    </source>
</evidence>
<dbReference type="PANTHER" id="PTHR30121:SF6">
    <property type="entry name" value="SLR6007 PROTEIN"/>
    <property type="match status" value="1"/>
</dbReference>
<gene>
    <name evidence="3" type="ORF">NCTC10717_00071</name>
</gene>
<dbReference type="PANTHER" id="PTHR30121">
    <property type="entry name" value="UNCHARACTERIZED PROTEIN YJGR-RELATED"/>
    <property type="match status" value="1"/>
</dbReference>
<evidence type="ECO:0000259" key="2">
    <source>
        <dbReference type="Pfam" id="PF12696"/>
    </source>
</evidence>
<evidence type="ECO:0000256" key="1">
    <source>
        <dbReference type="SAM" id="Phobius"/>
    </source>
</evidence>
<dbReference type="CDD" id="cd01127">
    <property type="entry name" value="TrwB_TraG_TraD_VirD4"/>
    <property type="match status" value="2"/>
</dbReference>
<dbReference type="Gene3D" id="3.40.50.300">
    <property type="entry name" value="P-loop containing nucleotide triphosphate hydrolases"/>
    <property type="match status" value="2"/>
</dbReference>
<feature type="transmembrane region" description="Helical" evidence="1">
    <location>
        <begin position="36"/>
        <end position="58"/>
    </location>
</feature>
<dbReference type="InterPro" id="IPR022503">
    <property type="entry name" value="Conj_coupling_TraG/TraD_PFGI-1"/>
</dbReference>
<dbReference type="Proteomes" id="UP000254575">
    <property type="component" value="Unassembled WGS sequence"/>
</dbReference>
<evidence type="ECO:0000313" key="3">
    <source>
        <dbReference type="EMBL" id="SUO90284.1"/>
    </source>
</evidence>
<organism evidence="3 4">
    <name type="scientific">Suttonella indologenes</name>
    <dbReference type="NCBI Taxonomy" id="13276"/>
    <lineage>
        <taxon>Bacteria</taxon>
        <taxon>Pseudomonadati</taxon>
        <taxon>Pseudomonadota</taxon>
        <taxon>Gammaproteobacteria</taxon>
        <taxon>Cardiobacteriales</taxon>
        <taxon>Cardiobacteriaceae</taxon>
        <taxon>Suttonella</taxon>
    </lineage>
</organism>
<keyword evidence="1" id="KW-0812">Transmembrane</keyword>
<protein>
    <submittedName>
        <fullName evidence="3">Type IV secretory pathway, VirD4 components</fullName>
    </submittedName>
</protein>
<dbReference type="InterPro" id="IPR022458">
    <property type="entry name" value="Conjugative_coupling_TraG/TraD"/>
</dbReference>
<dbReference type="NCBIfam" id="TIGR03743">
    <property type="entry name" value="SXT_TraD"/>
    <property type="match status" value="1"/>
</dbReference>
<name>A0A380MIU3_9GAMM</name>